<evidence type="ECO:0000313" key="1">
    <source>
        <dbReference type="Ensembl" id="ENSTNIP00000015219.1"/>
    </source>
</evidence>
<dbReference type="PANTHER" id="PTHR46298">
    <property type="entry name" value="ANDROGLOBIN"/>
    <property type="match status" value="1"/>
</dbReference>
<dbReference type="GeneTree" id="ENSGT00390000014904"/>
<reference evidence="1" key="3">
    <citation type="submission" date="2025-09" db="UniProtKB">
        <authorList>
            <consortium name="Ensembl"/>
        </authorList>
    </citation>
    <scope>IDENTIFICATION</scope>
</reference>
<protein>
    <submittedName>
        <fullName evidence="1">Uncharacterized protein</fullName>
    </submittedName>
</protein>
<dbReference type="Ensembl" id="ENSTNIT00000015423.1">
    <property type="protein sequence ID" value="ENSTNIP00000015219.1"/>
    <property type="gene ID" value="ENSTNIG00000012253.1"/>
</dbReference>
<reference evidence="2" key="1">
    <citation type="journal article" date="2004" name="Nature">
        <title>Genome duplication in the teleost fish Tetraodon nigroviridis reveals the early vertebrate proto-karyotype.</title>
        <authorList>
            <person name="Jaillon O."/>
            <person name="Aury J.-M."/>
            <person name="Brunet F."/>
            <person name="Petit J.-L."/>
            <person name="Stange-Thomann N."/>
            <person name="Mauceli E."/>
            <person name="Bouneau L."/>
            <person name="Fischer C."/>
            <person name="Ozouf-Costaz C."/>
            <person name="Bernot A."/>
            <person name="Nicaud S."/>
            <person name="Jaffe D."/>
            <person name="Fisher S."/>
            <person name="Lutfalla G."/>
            <person name="Dossat C."/>
            <person name="Segurens B."/>
            <person name="Dasilva C."/>
            <person name="Salanoubat M."/>
            <person name="Levy M."/>
            <person name="Boudet N."/>
            <person name="Castellano S."/>
            <person name="Anthouard V."/>
            <person name="Jubin C."/>
            <person name="Castelli V."/>
            <person name="Katinka M."/>
            <person name="Vacherie B."/>
            <person name="Biemont C."/>
            <person name="Skalli Z."/>
            <person name="Cattolico L."/>
            <person name="Poulain J."/>
            <person name="De Berardinis V."/>
            <person name="Cruaud C."/>
            <person name="Duprat S."/>
            <person name="Brottier P."/>
            <person name="Coutanceau J.-P."/>
            <person name="Gouzy J."/>
            <person name="Parra G."/>
            <person name="Lardier G."/>
            <person name="Chapple C."/>
            <person name="McKernan K.J."/>
            <person name="McEwan P."/>
            <person name="Bosak S."/>
            <person name="Kellis M."/>
            <person name="Volff J.-N."/>
            <person name="Guigo R."/>
            <person name="Zody M.C."/>
            <person name="Mesirov J."/>
            <person name="Lindblad-Toh K."/>
            <person name="Birren B."/>
            <person name="Nusbaum C."/>
            <person name="Kahn D."/>
            <person name="Robinson-Rechavi M."/>
            <person name="Laudet V."/>
            <person name="Schachter V."/>
            <person name="Quetier F."/>
            <person name="Saurin W."/>
            <person name="Scarpelli C."/>
            <person name="Wincker P."/>
            <person name="Lander E.S."/>
            <person name="Weissenbach J."/>
            <person name="Roest Crollius H."/>
        </authorList>
    </citation>
    <scope>NUCLEOTIDE SEQUENCE [LARGE SCALE GENOMIC DNA]</scope>
</reference>
<accession>H3D3Y1</accession>
<keyword evidence="2" id="KW-1185">Reference proteome</keyword>
<sequence length="102" mass="11351">MPDWNLIFTVLNTESKAPAIIASAEIVVCASYYPSQPRSSFCGTGQMTVSPEVLRQYGLSLLHSHIVLLTRTRACPLEPPTPSLPAPRWKLNRMPKKLMITD</sequence>
<evidence type="ECO:0000313" key="2">
    <source>
        <dbReference type="Proteomes" id="UP000007303"/>
    </source>
</evidence>
<dbReference type="PANTHER" id="PTHR46298:SF1">
    <property type="entry name" value="ANDROGLOBIN"/>
    <property type="match status" value="1"/>
</dbReference>
<name>H3D3Y1_TETNG</name>
<proteinExistence type="predicted"/>
<organism evidence="1 2">
    <name type="scientific">Tetraodon nigroviridis</name>
    <name type="common">Spotted green pufferfish</name>
    <name type="synonym">Chelonodon nigroviridis</name>
    <dbReference type="NCBI Taxonomy" id="99883"/>
    <lineage>
        <taxon>Eukaryota</taxon>
        <taxon>Metazoa</taxon>
        <taxon>Chordata</taxon>
        <taxon>Craniata</taxon>
        <taxon>Vertebrata</taxon>
        <taxon>Euteleostomi</taxon>
        <taxon>Actinopterygii</taxon>
        <taxon>Neopterygii</taxon>
        <taxon>Teleostei</taxon>
        <taxon>Neoteleostei</taxon>
        <taxon>Acanthomorphata</taxon>
        <taxon>Eupercaria</taxon>
        <taxon>Tetraodontiformes</taxon>
        <taxon>Tetradontoidea</taxon>
        <taxon>Tetraodontidae</taxon>
        <taxon>Tetraodon</taxon>
    </lineage>
</organism>
<dbReference type="Proteomes" id="UP000007303">
    <property type="component" value="Unassembled WGS sequence"/>
</dbReference>
<dbReference type="InterPro" id="IPR053033">
    <property type="entry name" value="Androglobin-like"/>
</dbReference>
<dbReference type="AlphaFoldDB" id="H3D3Y1"/>
<dbReference type="HOGENOM" id="CLU_2283970_0_0_1"/>
<reference evidence="1" key="2">
    <citation type="submission" date="2025-08" db="UniProtKB">
        <authorList>
            <consortium name="Ensembl"/>
        </authorList>
    </citation>
    <scope>IDENTIFICATION</scope>
</reference>